<gene>
    <name evidence="3" type="ORF">SODALDRAFT_374923</name>
</gene>
<feature type="region of interest" description="Disordered" evidence="2">
    <location>
        <begin position="106"/>
        <end position="325"/>
    </location>
</feature>
<dbReference type="RefSeq" id="XP_028470428.1">
    <property type="nucleotide sequence ID" value="XM_028614716.1"/>
</dbReference>
<feature type="compositionally biased region" description="Low complexity" evidence="2">
    <location>
        <begin position="229"/>
        <end position="241"/>
    </location>
</feature>
<keyword evidence="1" id="KW-0175">Coiled coil</keyword>
<feature type="coiled-coil region" evidence="1">
    <location>
        <begin position="352"/>
        <end position="386"/>
    </location>
</feature>
<dbReference type="AlphaFoldDB" id="A0A3N2Q7A3"/>
<dbReference type="EMBL" id="ML119051">
    <property type="protein sequence ID" value="ROT42622.1"/>
    <property type="molecule type" value="Genomic_DNA"/>
</dbReference>
<evidence type="ECO:0000313" key="4">
    <source>
        <dbReference type="Proteomes" id="UP000272025"/>
    </source>
</evidence>
<feature type="compositionally biased region" description="Acidic residues" evidence="2">
    <location>
        <begin position="624"/>
        <end position="634"/>
    </location>
</feature>
<sequence>MVELQKPKHLVAIRREIVPPMVCFVPIFNGQTNPAPPDAAMASSRPSNYAPSYASPTRASLARSNPELLESHEAIQRGTDHGSQTRSTGQASEVSFRSLGVARDAGTTAQLQDTTTESVEPQSPIRSAPRRPKESKLRDTLTAHLEQRMRGAPTAAPQAPGGSDAPPVPSRNAARQSLGGLGAAPKRSPFKPKPRPLPPPEPGSEEEELLDPFARRGLRRTPPGGGAPGVPRESLPFVVPPENEPELPPTPTQQGKDDPLVTTPPSGIHETPSRRARRRSSNGKKSSPLKHQSFPTRDPGTPTKSKGEGKGKAAMASTEDDPDVVVDEERTLGARGGGGTHPARGIPPIDEHAEKKALREELRAEVARLEADLRFAELENERIHQMQNQRQTSKWPSHQRNGEELLGLFQRYLLPSDDGTPPDPSQLLFDAAMDPTSWLSLSATTPAPLLAPPKDDSPPPVSHHPIPMTAKEELGFLQAFTPFEFSSTTEILPREDTEAPLLRQHNLSVREPDGLFAAKLEMVVNADTLRIDELRVPRLDPAAIAELGPFVETICSGKQNSAMDRNVGILGWAMAEWYRLSVERARVWCLLERETGDRDRLLETVRRTRMRKRPRRRTRRQGPDDGEGEGEEEVAAAAAVEPAGALPRAALLAHMGRTAFEVPIPEDDEEDESRWPCLRIQWRIEFDWTGEGVSRVGVLLGVPGKWREAHDGGALAGVQKVFGDLVKGDESPLNAVRTVLSLLVGDVSTRRPMADTMIANIQISLVPCRSQSVFCWRPLRFLDRIVGASAGTMDELGGNDR</sequence>
<feature type="compositionally biased region" description="Basic and acidic residues" evidence="2">
    <location>
        <begin position="131"/>
        <end position="149"/>
    </location>
</feature>
<proteinExistence type="predicted"/>
<organism evidence="3 4">
    <name type="scientific">Sodiomyces alkalinus (strain CBS 110278 / VKM F-3762 / F11)</name>
    <name type="common">Alkaliphilic filamentous fungus</name>
    <dbReference type="NCBI Taxonomy" id="1314773"/>
    <lineage>
        <taxon>Eukaryota</taxon>
        <taxon>Fungi</taxon>
        <taxon>Dikarya</taxon>
        <taxon>Ascomycota</taxon>
        <taxon>Pezizomycotina</taxon>
        <taxon>Sordariomycetes</taxon>
        <taxon>Hypocreomycetidae</taxon>
        <taxon>Glomerellales</taxon>
        <taxon>Plectosphaerellaceae</taxon>
        <taxon>Sodiomyces</taxon>
    </lineage>
</organism>
<evidence type="ECO:0000256" key="1">
    <source>
        <dbReference type="SAM" id="Coils"/>
    </source>
</evidence>
<feature type="compositionally biased region" description="Low complexity" evidence="2">
    <location>
        <begin position="151"/>
        <end position="162"/>
    </location>
</feature>
<dbReference type="Proteomes" id="UP000272025">
    <property type="component" value="Unassembled WGS sequence"/>
</dbReference>
<reference evidence="3 4" key="1">
    <citation type="journal article" date="2018" name="Mol. Ecol.">
        <title>The obligate alkalophilic soda-lake fungus Sodiomyces alkalinus has shifted to a protein diet.</title>
        <authorList>
            <person name="Grum-Grzhimaylo A.A."/>
            <person name="Falkoski D.L."/>
            <person name="van den Heuvel J."/>
            <person name="Valero-Jimenez C.A."/>
            <person name="Min B."/>
            <person name="Choi I.G."/>
            <person name="Lipzen A."/>
            <person name="Daum C.G."/>
            <person name="Aanen D.K."/>
            <person name="Tsang A."/>
            <person name="Henrissat B."/>
            <person name="Bilanenko E.N."/>
            <person name="de Vries R.P."/>
            <person name="van Kan J.A.L."/>
            <person name="Grigoriev I.V."/>
            <person name="Debets A.J.M."/>
        </authorList>
    </citation>
    <scope>NUCLEOTIDE SEQUENCE [LARGE SCALE GENOMIC DNA]</scope>
    <source>
        <strain evidence="3 4">F11</strain>
    </source>
</reference>
<feature type="region of interest" description="Disordered" evidence="2">
    <location>
        <begin position="612"/>
        <end position="639"/>
    </location>
</feature>
<accession>A0A3N2Q7A3</accession>
<feature type="region of interest" description="Disordered" evidence="2">
    <location>
        <begin position="36"/>
        <end position="63"/>
    </location>
</feature>
<evidence type="ECO:0000256" key="2">
    <source>
        <dbReference type="SAM" id="MobiDB-lite"/>
    </source>
</evidence>
<keyword evidence="4" id="KW-1185">Reference proteome</keyword>
<protein>
    <submittedName>
        <fullName evidence="3">Uncharacterized protein</fullName>
    </submittedName>
</protein>
<dbReference type="STRING" id="1314773.A0A3N2Q7A3"/>
<feature type="compositionally biased region" description="Polar residues" evidence="2">
    <location>
        <begin position="44"/>
        <end position="58"/>
    </location>
</feature>
<evidence type="ECO:0000313" key="3">
    <source>
        <dbReference type="EMBL" id="ROT42622.1"/>
    </source>
</evidence>
<feature type="region of interest" description="Disordered" evidence="2">
    <location>
        <begin position="331"/>
        <end position="350"/>
    </location>
</feature>
<feature type="compositionally biased region" description="Polar residues" evidence="2">
    <location>
        <begin position="283"/>
        <end position="295"/>
    </location>
</feature>
<name>A0A3N2Q7A3_SODAK</name>
<feature type="compositionally biased region" description="Polar residues" evidence="2">
    <location>
        <begin position="107"/>
        <end position="125"/>
    </location>
</feature>
<dbReference type="GeneID" id="39583194"/>
<dbReference type="OrthoDB" id="4160836at2759"/>